<reference evidence="5 6" key="1">
    <citation type="journal article" date="2018" name="Syst. Appl. Microbiol.">
        <title>Ereboglobus luteus gen. nov. sp. nov. from cockroach guts, and new insights into the oxygen relationship of the genera Opitutus and Didymococcus (Verrucomicrobia: Opitutaceae).</title>
        <authorList>
            <person name="Tegtmeier D."/>
            <person name="Belitz A."/>
            <person name="Radek R."/>
            <person name="Heimerl T."/>
            <person name="Brune A."/>
        </authorList>
    </citation>
    <scope>NUCLEOTIDE SEQUENCE [LARGE SCALE GENOMIC DNA]</scope>
    <source>
        <strain evidence="5 6">Ho45</strain>
    </source>
</reference>
<keyword evidence="2" id="KW-0238">DNA-binding</keyword>
<dbReference type="InterPro" id="IPR018062">
    <property type="entry name" value="HTH_AraC-typ_CS"/>
</dbReference>
<dbReference type="Proteomes" id="UP000244896">
    <property type="component" value="Chromosome"/>
</dbReference>
<evidence type="ECO:0000256" key="2">
    <source>
        <dbReference type="ARBA" id="ARBA00023125"/>
    </source>
</evidence>
<accession>A0A2U8E4L3</accession>
<dbReference type="InterPro" id="IPR009057">
    <property type="entry name" value="Homeodomain-like_sf"/>
</dbReference>
<sequence>MADPLSDILRLAKVEPTVAGGFTAGGAWSIRFPAPDKLKFFAILKGGCWLAIDNHKTPVRIEEGDVILLSLQTSFILAGDLSAVPLDAVKLFEKSKTQVIGDAEDCVQIGGHIRLDGASGAILEDVLPPFIHIKAASPQAASVKWLLDQYVRERARVLPGGEITAAHLVGLMFVQILRLYVDEGAPLASEWLRAIADKQLAPALRLMHETPGRSWRIDELAKASGMSRTAFAVRFKTVAGIAPLAYLTQWRMRLAEHALREENATLAALAERLGYSSESAFSNAFKRVTGCTPRACRRAHSRRAR</sequence>
<keyword evidence="1" id="KW-0805">Transcription regulation</keyword>
<feature type="domain" description="HTH araC/xylS-type" evidence="4">
    <location>
        <begin position="201"/>
        <end position="299"/>
    </location>
</feature>
<dbReference type="PANTHER" id="PTHR46796:SF7">
    <property type="entry name" value="ARAC FAMILY TRANSCRIPTIONAL REGULATOR"/>
    <property type="match status" value="1"/>
</dbReference>
<dbReference type="InterPro" id="IPR050204">
    <property type="entry name" value="AraC_XylS_family_regulators"/>
</dbReference>
<dbReference type="SMART" id="SM00342">
    <property type="entry name" value="HTH_ARAC"/>
    <property type="match status" value="1"/>
</dbReference>
<dbReference type="KEGG" id="elut:CKA38_11565"/>
<dbReference type="EMBL" id="CP023004">
    <property type="protein sequence ID" value="AWI09803.1"/>
    <property type="molecule type" value="Genomic_DNA"/>
</dbReference>
<keyword evidence="6" id="KW-1185">Reference proteome</keyword>
<dbReference type="PANTHER" id="PTHR46796">
    <property type="entry name" value="HTH-TYPE TRANSCRIPTIONAL ACTIVATOR RHAS-RELATED"/>
    <property type="match status" value="1"/>
</dbReference>
<evidence type="ECO:0000313" key="5">
    <source>
        <dbReference type="EMBL" id="AWI09803.1"/>
    </source>
</evidence>
<dbReference type="PROSITE" id="PS00041">
    <property type="entry name" value="HTH_ARAC_FAMILY_1"/>
    <property type="match status" value="1"/>
</dbReference>
<dbReference type="GO" id="GO:0043565">
    <property type="term" value="F:sequence-specific DNA binding"/>
    <property type="evidence" value="ECO:0007669"/>
    <property type="project" value="InterPro"/>
</dbReference>
<proteinExistence type="predicted"/>
<dbReference type="InterPro" id="IPR032783">
    <property type="entry name" value="AraC_lig"/>
</dbReference>
<organism evidence="5 6">
    <name type="scientific">Ereboglobus luteus</name>
    <dbReference type="NCBI Taxonomy" id="1796921"/>
    <lineage>
        <taxon>Bacteria</taxon>
        <taxon>Pseudomonadati</taxon>
        <taxon>Verrucomicrobiota</taxon>
        <taxon>Opitutia</taxon>
        <taxon>Opitutales</taxon>
        <taxon>Opitutaceae</taxon>
        <taxon>Ereboglobus</taxon>
    </lineage>
</organism>
<evidence type="ECO:0000259" key="4">
    <source>
        <dbReference type="PROSITE" id="PS01124"/>
    </source>
</evidence>
<dbReference type="RefSeq" id="WP_108825617.1">
    <property type="nucleotide sequence ID" value="NZ_CP023004.1"/>
</dbReference>
<evidence type="ECO:0000313" key="6">
    <source>
        <dbReference type="Proteomes" id="UP000244896"/>
    </source>
</evidence>
<dbReference type="OrthoDB" id="9783876at2"/>
<evidence type="ECO:0000256" key="1">
    <source>
        <dbReference type="ARBA" id="ARBA00023015"/>
    </source>
</evidence>
<dbReference type="InterPro" id="IPR018060">
    <property type="entry name" value="HTH_AraC"/>
</dbReference>
<dbReference type="Pfam" id="PF12852">
    <property type="entry name" value="Cupin_6"/>
    <property type="match status" value="1"/>
</dbReference>
<dbReference type="Gene3D" id="1.10.10.60">
    <property type="entry name" value="Homeodomain-like"/>
    <property type="match status" value="2"/>
</dbReference>
<dbReference type="Pfam" id="PF12833">
    <property type="entry name" value="HTH_18"/>
    <property type="match status" value="1"/>
</dbReference>
<dbReference type="GO" id="GO:0003700">
    <property type="term" value="F:DNA-binding transcription factor activity"/>
    <property type="evidence" value="ECO:0007669"/>
    <property type="project" value="InterPro"/>
</dbReference>
<name>A0A2U8E4L3_9BACT</name>
<dbReference type="PROSITE" id="PS01124">
    <property type="entry name" value="HTH_ARAC_FAMILY_2"/>
    <property type="match status" value="1"/>
</dbReference>
<dbReference type="AlphaFoldDB" id="A0A2U8E4L3"/>
<evidence type="ECO:0000256" key="3">
    <source>
        <dbReference type="ARBA" id="ARBA00023163"/>
    </source>
</evidence>
<gene>
    <name evidence="5" type="ORF">CKA38_11565</name>
</gene>
<protein>
    <submittedName>
        <fullName evidence="5">AraC family transcriptional regulator</fullName>
    </submittedName>
</protein>
<dbReference type="SUPFAM" id="SSF46689">
    <property type="entry name" value="Homeodomain-like"/>
    <property type="match status" value="2"/>
</dbReference>
<keyword evidence="3" id="KW-0804">Transcription</keyword>